<dbReference type="PANTHER" id="PTHR43546:SF9">
    <property type="entry name" value="L-ASCORBATE-6-PHOSPHATE LACTONASE ULAG-RELATED"/>
    <property type="match status" value="1"/>
</dbReference>
<gene>
    <name evidence="5" type="ORF">FCL38_01590</name>
    <name evidence="4" type="ORF">FHS02_006076</name>
</gene>
<reference evidence="4 7" key="2">
    <citation type="submission" date="2020-08" db="EMBL/GenBank/DDBJ databases">
        <title>Genomic Encyclopedia of Type Strains, Phase III (KMG-III): the genomes of soil and plant-associated and newly described type strains.</title>
        <authorList>
            <person name="Whitman W."/>
        </authorList>
    </citation>
    <scope>NUCLEOTIDE SEQUENCE [LARGE SCALE GENOMIC DNA]</scope>
    <source>
        <strain evidence="4 7">CECT 7753</strain>
    </source>
</reference>
<dbReference type="EMBL" id="CP040017">
    <property type="protein sequence ID" value="QCP09271.1"/>
    <property type="molecule type" value="Genomic_DNA"/>
</dbReference>
<evidence type="ECO:0000313" key="5">
    <source>
        <dbReference type="EMBL" id="QCP09271.1"/>
    </source>
</evidence>
<name>A0A4V1ECZ2_9BURK</name>
<dbReference type="Pfam" id="PF12706">
    <property type="entry name" value="Lactamase_B_2"/>
    <property type="match status" value="1"/>
</dbReference>
<dbReference type="Gene3D" id="3.60.15.10">
    <property type="entry name" value="Ribonuclease Z/Hydroxyacylglutathione hydrolase-like"/>
    <property type="match status" value="1"/>
</dbReference>
<evidence type="ECO:0000313" key="4">
    <source>
        <dbReference type="EMBL" id="MBB3225205.1"/>
    </source>
</evidence>
<dbReference type="InterPro" id="IPR050114">
    <property type="entry name" value="UPF0173_UPF0282_UlaG_hydrolase"/>
</dbReference>
<evidence type="ECO:0000256" key="2">
    <source>
        <dbReference type="SAM" id="SignalP"/>
    </source>
</evidence>
<dbReference type="Proteomes" id="UP000584325">
    <property type="component" value="Unassembled WGS sequence"/>
</dbReference>
<protein>
    <submittedName>
        <fullName evidence="4">L-ascorbate metabolism protein UlaG (Beta-lactamase superfamily)</fullName>
    </submittedName>
    <submittedName>
        <fullName evidence="5">MBL fold metallo-hydrolase</fullName>
    </submittedName>
</protein>
<organism evidence="4 7">
    <name type="scientific">Pseudoduganella umbonata</name>
    <dbReference type="NCBI Taxonomy" id="864828"/>
    <lineage>
        <taxon>Bacteria</taxon>
        <taxon>Pseudomonadati</taxon>
        <taxon>Pseudomonadota</taxon>
        <taxon>Betaproteobacteria</taxon>
        <taxon>Burkholderiales</taxon>
        <taxon>Oxalobacteraceae</taxon>
        <taxon>Telluria group</taxon>
        <taxon>Pseudoduganella</taxon>
    </lineage>
</organism>
<evidence type="ECO:0000313" key="6">
    <source>
        <dbReference type="Proteomes" id="UP000298763"/>
    </source>
</evidence>
<dbReference type="GO" id="GO:0016787">
    <property type="term" value="F:hydrolase activity"/>
    <property type="evidence" value="ECO:0007669"/>
    <property type="project" value="UniProtKB-KW"/>
</dbReference>
<dbReference type="Proteomes" id="UP000298763">
    <property type="component" value="Chromosome"/>
</dbReference>
<dbReference type="RefSeq" id="WP_137312159.1">
    <property type="nucleotide sequence ID" value="NZ_CP040017.1"/>
</dbReference>
<feature type="signal peptide" evidence="2">
    <location>
        <begin position="1"/>
        <end position="24"/>
    </location>
</feature>
<dbReference type="EMBL" id="JACHXS010000017">
    <property type="protein sequence ID" value="MBB3225205.1"/>
    <property type="molecule type" value="Genomic_DNA"/>
</dbReference>
<feature type="domain" description="Metallo-beta-lactamase" evidence="3">
    <location>
        <begin position="58"/>
        <end position="261"/>
    </location>
</feature>
<dbReference type="AlphaFoldDB" id="A0A4V1ECZ2"/>
<evidence type="ECO:0000313" key="7">
    <source>
        <dbReference type="Proteomes" id="UP000584325"/>
    </source>
</evidence>
<proteinExistence type="predicted"/>
<dbReference type="InterPro" id="IPR036866">
    <property type="entry name" value="RibonucZ/Hydroxyglut_hydro"/>
</dbReference>
<feature type="chain" id="PRO_5044609933" evidence="2">
    <location>
        <begin position="25"/>
        <end position="298"/>
    </location>
</feature>
<dbReference type="OrthoDB" id="9803916at2"/>
<reference evidence="5 6" key="1">
    <citation type="submission" date="2019-05" db="EMBL/GenBank/DDBJ databases">
        <title>Draft Genome Sequences of Six Type Strains of the Genus Massilia.</title>
        <authorList>
            <person name="Miess H."/>
            <person name="Frediansyhah A."/>
            <person name="Gross H."/>
        </authorList>
    </citation>
    <scope>NUCLEOTIDE SEQUENCE [LARGE SCALE GENOMIC DNA]</scope>
    <source>
        <strain evidence="5 6">DSMZ 26121</strain>
    </source>
</reference>
<evidence type="ECO:0000256" key="1">
    <source>
        <dbReference type="ARBA" id="ARBA00022801"/>
    </source>
</evidence>
<dbReference type="SUPFAM" id="SSF56281">
    <property type="entry name" value="Metallo-hydrolase/oxidoreductase"/>
    <property type="match status" value="1"/>
</dbReference>
<evidence type="ECO:0000259" key="3">
    <source>
        <dbReference type="Pfam" id="PF12706"/>
    </source>
</evidence>
<dbReference type="PANTHER" id="PTHR43546">
    <property type="entry name" value="UPF0173 METAL-DEPENDENT HYDROLASE MJ1163-RELATED"/>
    <property type="match status" value="1"/>
</dbReference>
<accession>A0A4V1ECZ2</accession>
<dbReference type="InterPro" id="IPR001279">
    <property type="entry name" value="Metallo-B-lactamas"/>
</dbReference>
<keyword evidence="1" id="KW-0378">Hydrolase</keyword>
<keyword evidence="2" id="KW-0732">Signal</keyword>
<keyword evidence="6" id="KW-1185">Reference proteome</keyword>
<sequence>MKALKTLAMAMALAASNAVGIAHADTGAATATATAKAAVQVQQIRNATAKIDYAGKTFLVDPFLARKGTYPGFPGTFHSELRNPTVELPLPVKDIMRGVDAVIVTHTHLDHWDGGDHKFIPKAMPLFVQHEADAKVIRSQGYTDVRIMTDSTEFEGVRLTKTGGRHGTEEMYSKKPLGDALGEAMGVVFQAPGAKTVYIVGDTVWNATVDRTLARFKPDVVILNTGDARMKGYTGSIIMGKDDVLHAWQAMPDATIIATHMDAINHMTLSRKELRDHVEEHKIGDRVRIPADGEVLRF</sequence>